<comment type="caution">
    <text evidence="2">The sequence shown here is derived from an EMBL/GenBank/DDBJ whole genome shotgun (WGS) entry which is preliminary data.</text>
</comment>
<dbReference type="PANTHER" id="PTHR46082:SF11">
    <property type="entry name" value="AAA+ ATPASE DOMAIN-CONTAINING PROTEIN-RELATED"/>
    <property type="match status" value="1"/>
</dbReference>
<organism evidence="2 3">
    <name type="scientific">Trichoderma harzianum</name>
    <name type="common">Hypocrea lixii</name>
    <dbReference type="NCBI Taxonomy" id="5544"/>
    <lineage>
        <taxon>Eukaryota</taxon>
        <taxon>Fungi</taxon>
        <taxon>Dikarya</taxon>
        <taxon>Ascomycota</taxon>
        <taxon>Pezizomycotina</taxon>
        <taxon>Sordariomycetes</taxon>
        <taxon>Hypocreomycetidae</taxon>
        <taxon>Hypocreales</taxon>
        <taxon>Hypocreaceae</taxon>
        <taxon>Trichoderma</taxon>
    </lineage>
</organism>
<name>A0A2K0U1E7_TRIHA</name>
<dbReference type="Gene3D" id="3.40.50.1580">
    <property type="entry name" value="Nucleoside phosphorylase domain"/>
    <property type="match status" value="1"/>
</dbReference>
<feature type="domain" description="Nucleoside phosphorylase" evidence="1">
    <location>
        <begin position="36"/>
        <end position="274"/>
    </location>
</feature>
<gene>
    <name evidence="2" type="ORF">THARTR1_07731</name>
</gene>
<dbReference type="OrthoDB" id="20872at2759"/>
<reference evidence="2 3" key="1">
    <citation type="submission" date="2017-02" db="EMBL/GenBank/DDBJ databases">
        <title>Genomes of Trichoderma spp. with biocontrol activity.</title>
        <authorList>
            <person name="Gardiner D."/>
            <person name="Kazan K."/>
            <person name="Vos C."/>
            <person name="Harvey P."/>
        </authorList>
    </citation>
    <scope>NUCLEOTIDE SEQUENCE [LARGE SCALE GENOMIC DNA]</scope>
    <source>
        <strain evidence="2 3">Tr1</strain>
    </source>
</reference>
<dbReference type="InterPro" id="IPR053137">
    <property type="entry name" value="NLR-like"/>
</dbReference>
<protein>
    <recommendedName>
        <fullName evidence="1">Nucleoside phosphorylase domain-containing protein</fullName>
    </recommendedName>
</protein>
<dbReference type="EMBL" id="MTYI01000121">
    <property type="protein sequence ID" value="PNP51614.1"/>
    <property type="molecule type" value="Genomic_DNA"/>
</dbReference>
<proteinExistence type="predicted"/>
<dbReference type="PANTHER" id="PTHR46082">
    <property type="entry name" value="ATP/GTP-BINDING PROTEIN-RELATED"/>
    <property type="match status" value="1"/>
</dbReference>
<dbReference type="GO" id="GO:0009116">
    <property type="term" value="P:nucleoside metabolic process"/>
    <property type="evidence" value="ECO:0007669"/>
    <property type="project" value="InterPro"/>
</dbReference>
<dbReference type="InterPro" id="IPR035994">
    <property type="entry name" value="Nucleoside_phosphorylase_sf"/>
</dbReference>
<accession>A0A2K0U1E7</accession>
<evidence type="ECO:0000313" key="2">
    <source>
        <dbReference type="EMBL" id="PNP51614.1"/>
    </source>
</evidence>
<sequence>MAMLDETHENLPQPKSDHNNYGLGSMGDFNIAIASLPSGEIGSHPASAVVTRMLATFPNLRIGFMVGIGGGVPSKEHDIRLGDVVVSVPANGFGGVVQHDMGKNTNYGGWVQTGSLNGPPSVLRTTISKLMSLHQIRGHKIESHLSKMIQRHPHLHPLFTRQDTLADVLYEPEPEDPKAFQGWIQVERPPRLPHETIKIHYGLIASGNQVIKSGRLRDQISSRFGGVLCFEMEAAGLMNELPCVVIRGICDYADAHKNKQWQEYAAAVAAAYAKELITTLPVAVPERLAFRGIQAIVLDIPDPDPLATGQNEALAEFNLFQLRHQWTHR</sequence>
<evidence type="ECO:0000313" key="3">
    <source>
        <dbReference type="Proteomes" id="UP000236290"/>
    </source>
</evidence>
<evidence type="ECO:0000259" key="1">
    <source>
        <dbReference type="Pfam" id="PF01048"/>
    </source>
</evidence>
<dbReference type="GO" id="GO:0003824">
    <property type="term" value="F:catalytic activity"/>
    <property type="evidence" value="ECO:0007669"/>
    <property type="project" value="InterPro"/>
</dbReference>
<dbReference type="InterPro" id="IPR000845">
    <property type="entry name" value="Nucleoside_phosphorylase_d"/>
</dbReference>
<dbReference type="Proteomes" id="UP000236290">
    <property type="component" value="Unassembled WGS sequence"/>
</dbReference>
<dbReference type="AlphaFoldDB" id="A0A2K0U1E7"/>
<dbReference type="Pfam" id="PF01048">
    <property type="entry name" value="PNP_UDP_1"/>
    <property type="match status" value="1"/>
</dbReference>
<dbReference type="SUPFAM" id="SSF53167">
    <property type="entry name" value="Purine and uridine phosphorylases"/>
    <property type="match status" value="1"/>
</dbReference>